<gene>
    <name evidence="1" type="ORF">Z043_122414</name>
</gene>
<sequence length="331" mass="36851">PGQGAASLPLAKPYNILLEEENKLQAIAQWTPLLNLLDFLAEQVLSVQLQPPLGGVQNPLGKKEWVGHLLPGQAAQTLSCSCGEGHIVTLRSFQNLLGHCHGLPCEQRVFFCNGINILYKNGNSCIKMKYCTDSVCLAGLDRAVQSPHISISLPLNFFEPTYNVTVFLRDSSLIPPFALIEEFSKAPGLSLNLNKCKLMAIKNNTDPNKCGITIGGLRFILMCNYNVVKSPSNCRFHKEVLLAWSLAYKNNFSPSKYVIWNDRDILYEHNSLFLESWVKNDVLLLKQHFNSGGHLISSDEFLTKYKTPVTPKEFAIVFDATPSGVIMLLKN</sequence>
<comment type="caution">
    <text evidence="1">The sequence shown here is derived from an EMBL/GenBank/DDBJ whole genome shotgun (WGS) entry which is preliminary data.</text>
</comment>
<dbReference type="EMBL" id="JARO02011791">
    <property type="protein sequence ID" value="KPP59643.1"/>
    <property type="molecule type" value="Genomic_DNA"/>
</dbReference>
<accession>A0A0P7WEJ7</accession>
<organism evidence="1 2">
    <name type="scientific">Scleropages formosus</name>
    <name type="common">Asian bonytongue</name>
    <name type="synonym">Osteoglossum formosum</name>
    <dbReference type="NCBI Taxonomy" id="113540"/>
    <lineage>
        <taxon>Eukaryota</taxon>
        <taxon>Metazoa</taxon>
        <taxon>Chordata</taxon>
        <taxon>Craniata</taxon>
        <taxon>Vertebrata</taxon>
        <taxon>Euteleostomi</taxon>
        <taxon>Actinopterygii</taxon>
        <taxon>Neopterygii</taxon>
        <taxon>Teleostei</taxon>
        <taxon>Osteoglossocephala</taxon>
        <taxon>Osteoglossomorpha</taxon>
        <taxon>Osteoglossiformes</taxon>
        <taxon>Osteoglossidae</taxon>
        <taxon>Scleropages</taxon>
    </lineage>
</organism>
<proteinExistence type="predicted"/>
<reference evidence="1 2" key="1">
    <citation type="submission" date="2015-08" db="EMBL/GenBank/DDBJ databases">
        <title>The genome of the Asian arowana (Scleropages formosus).</title>
        <authorList>
            <person name="Tan M.H."/>
            <person name="Gan H.M."/>
            <person name="Croft L.J."/>
            <person name="Austin C.M."/>
        </authorList>
    </citation>
    <scope>NUCLEOTIDE SEQUENCE [LARGE SCALE GENOMIC DNA]</scope>
    <source>
        <strain evidence="1">Aro1</strain>
    </source>
</reference>
<evidence type="ECO:0000313" key="2">
    <source>
        <dbReference type="Proteomes" id="UP000034805"/>
    </source>
</evidence>
<dbReference type="AlphaFoldDB" id="A0A0P7WEJ7"/>
<protein>
    <submittedName>
        <fullName evidence="1">Uncharacterized protein</fullName>
    </submittedName>
</protein>
<feature type="non-terminal residue" evidence="1">
    <location>
        <position position="1"/>
    </location>
</feature>
<dbReference type="Proteomes" id="UP000034805">
    <property type="component" value="Unassembled WGS sequence"/>
</dbReference>
<evidence type="ECO:0000313" key="1">
    <source>
        <dbReference type="EMBL" id="KPP59643.1"/>
    </source>
</evidence>
<name>A0A0P7WEJ7_SCLFO</name>